<sequence length="140" mass="15850">MNVKGDWFGSSWPLLINFASQMRPFQEDYEGIGNTEVAVRGPAPCAANLRGYASRLFSSQSRGQRAAIIPACESLKILLLAVTLWYDAERRPLKSWHLDVIQLPQQGQFHQRPRRFTIPNDEPNLDLSNSGHTVRGLMTR</sequence>
<accession>E9CVC6</accession>
<name>E9CVC6_COCPS</name>
<dbReference type="AlphaFoldDB" id="E9CVC6"/>
<dbReference type="EMBL" id="GL636487">
    <property type="protein sequence ID" value="EFW21264.1"/>
    <property type="molecule type" value="Genomic_DNA"/>
</dbReference>
<evidence type="ECO:0000313" key="2">
    <source>
        <dbReference type="EMBL" id="EFW21264.1"/>
    </source>
</evidence>
<dbReference type="Proteomes" id="UP000002497">
    <property type="component" value="Unassembled WGS sequence"/>
</dbReference>
<gene>
    <name evidence="2" type="ORF">CPSG_01421</name>
</gene>
<dbReference type="VEuPathDB" id="FungiDB:CPSG_01421"/>
<reference evidence="3" key="2">
    <citation type="submission" date="2010-03" db="EMBL/GenBank/DDBJ databases">
        <title>The genome sequence of Coccidioides posadasii strain Silveira.</title>
        <authorList>
            <consortium name="The Broad Institute Genome Sequencing Center for Infectious Disease"/>
            <person name="Neafsey D."/>
            <person name="Orbach M."/>
            <person name="Henn M.R."/>
            <person name="Cole G.T."/>
            <person name="Galgiani J."/>
            <person name="Gardner M.J."/>
            <person name="Kirkland T.N."/>
            <person name="Taylor J.W."/>
            <person name="Young S.K."/>
            <person name="Zeng Q."/>
            <person name="Koehrsen M."/>
            <person name="Alvarado L."/>
            <person name="Berlin A."/>
            <person name="Borenstein D."/>
            <person name="Chapman S.B."/>
            <person name="Chen Z."/>
            <person name="Engels R."/>
            <person name="Freedman E."/>
            <person name="Gellesch M."/>
            <person name="Goldberg J."/>
            <person name="Griggs A."/>
            <person name="Gujja S."/>
            <person name="Heilman E."/>
            <person name="Heiman D."/>
            <person name="Howarth C."/>
            <person name="Jen D."/>
            <person name="Larson L."/>
            <person name="Mehta T."/>
            <person name="Neiman D."/>
            <person name="Park D."/>
            <person name="Pearson M."/>
            <person name="Richards J."/>
            <person name="Roberts A."/>
            <person name="Saif S."/>
            <person name="Shea T."/>
            <person name="Shenoy N."/>
            <person name="Sisk P."/>
            <person name="Stolte C."/>
            <person name="Sykes S."/>
            <person name="Walk T."/>
            <person name="White J."/>
            <person name="Yandava C."/>
            <person name="Haas B."/>
            <person name="Nusbaum C."/>
            <person name="Birren B."/>
        </authorList>
    </citation>
    <scope>NUCLEOTIDE SEQUENCE [LARGE SCALE GENOMIC DNA]</scope>
    <source>
        <strain evidence="3">RMSCC 757 / Silveira</strain>
    </source>
</reference>
<protein>
    <submittedName>
        <fullName evidence="2">Uncharacterized protein</fullName>
    </submittedName>
</protein>
<feature type="region of interest" description="Disordered" evidence="1">
    <location>
        <begin position="121"/>
        <end position="140"/>
    </location>
</feature>
<dbReference type="HOGENOM" id="CLU_1834987_0_0_1"/>
<proteinExistence type="predicted"/>
<evidence type="ECO:0000256" key="1">
    <source>
        <dbReference type="SAM" id="MobiDB-lite"/>
    </source>
</evidence>
<evidence type="ECO:0000313" key="3">
    <source>
        <dbReference type="Proteomes" id="UP000002497"/>
    </source>
</evidence>
<organism evidence="3">
    <name type="scientific">Coccidioides posadasii (strain RMSCC 757 / Silveira)</name>
    <name type="common">Valley fever fungus</name>
    <dbReference type="NCBI Taxonomy" id="443226"/>
    <lineage>
        <taxon>Eukaryota</taxon>
        <taxon>Fungi</taxon>
        <taxon>Dikarya</taxon>
        <taxon>Ascomycota</taxon>
        <taxon>Pezizomycotina</taxon>
        <taxon>Eurotiomycetes</taxon>
        <taxon>Eurotiomycetidae</taxon>
        <taxon>Onygenales</taxon>
        <taxon>Onygenaceae</taxon>
        <taxon>Coccidioides</taxon>
    </lineage>
</organism>
<reference evidence="3" key="1">
    <citation type="journal article" date="2010" name="Genome Res.">
        <title>Population genomic sequencing of Coccidioides fungi reveals recent hybridization and transposon control.</title>
        <authorList>
            <person name="Neafsey D.E."/>
            <person name="Barker B.M."/>
            <person name="Sharpton T.J."/>
            <person name="Stajich J.E."/>
            <person name="Park D.J."/>
            <person name="Whiston E."/>
            <person name="Hung C.-Y."/>
            <person name="McMahan C."/>
            <person name="White J."/>
            <person name="Sykes S."/>
            <person name="Heiman D."/>
            <person name="Young S."/>
            <person name="Zeng Q."/>
            <person name="Abouelleil A."/>
            <person name="Aftuck L."/>
            <person name="Bessette D."/>
            <person name="Brown A."/>
            <person name="FitzGerald M."/>
            <person name="Lui A."/>
            <person name="Macdonald J.P."/>
            <person name="Priest M."/>
            <person name="Orbach M.J."/>
            <person name="Galgiani J.N."/>
            <person name="Kirkland T.N."/>
            <person name="Cole G.T."/>
            <person name="Birren B.W."/>
            <person name="Henn M.R."/>
            <person name="Taylor J.W."/>
            <person name="Rounsley S.D."/>
        </authorList>
    </citation>
    <scope>NUCLEOTIDE SEQUENCE [LARGE SCALE GENOMIC DNA]</scope>
    <source>
        <strain evidence="3">RMSCC 757 / Silveira</strain>
    </source>
</reference>
<keyword evidence="3" id="KW-1185">Reference proteome</keyword>